<organism evidence="3 4">
    <name type="scientific">Hypothenemus hampei</name>
    <name type="common">Coffee berry borer</name>
    <dbReference type="NCBI Taxonomy" id="57062"/>
    <lineage>
        <taxon>Eukaryota</taxon>
        <taxon>Metazoa</taxon>
        <taxon>Ecdysozoa</taxon>
        <taxon>Arthropoda</taxon>
        <taxon>Hexapoda</taxon>
        <taxon>Insecta</taxon>
        <taxon>Pterygota</taxon>
        <taxon>Neoptera</taxon>
        <taxon>Endopterygota</taxon>
        <taxon>Coleoptera</taxon>
        <taxon>Polyphaga</taxon>
        <taxon>Cucujiformia</taxon>
        <taxon>Curculionidae</taxon>
        <taxon>Scolytinae</taxon>
        <taxon>Hypothenemus</taxon>
    </lineage>
</organism>
<feature type="disulfide bond" evidence="1">
    <location>
        <begin position="88"/>
        <end position="94"/>
    </location>
</feature>
<evidence type="ECO:0000313" key="4">
    <source>
        <dbReference type="Proteomes" id="UP001566132"/>
    </source>
</evidence>
<dbReference type="SUPFAM" id="SSF49870">
    <property type="entry name" value="Osmotin, thaumatin-like protein"/>
    <property type="match status" value="1"/>
</dbReference>
<dbReference type="PANTHER" id="PTHR31048">
    <property type="entry name" value="OS03G0233200 PROTEIN"/>
    <property type="match status" value="1"/>
</dbReference>
<dbReference type="FunFam" id="2.60.110.10:FF:000004">
    <property type="entry name" value="THAUMATIN-LIKE PROTEIN 1"/>
    <property type="match status" value="1"/>
</dbReference>
<feature type="signal peptide" evidence="2">
    <location>
        <begin position="1"/>
        <end position="18"/>
    </location>
</feature>
<feature type="disulfide bond" evidence="1">
    <location>
        <begin position="154"/>
        <end position="214"/>
    </location>
</feature>
<protein>
    <submittedName>
        <fullName evidence="3">Uncharacterized protein</fullName>
    </submittedName>
</protein>
<dbReference type="PIRSF" id="PIRSF002703">
    <property type="entry name" value="Thaumatin"/>
    <property type="match status" value="1"/>
</dbReference>
<accession>A0ABD1E7I3</accession>
<keyword evidence="4" id="KW-1185">Reference proteome</keyword>
<feature type="disulfide bond" evidence="1">
    <location>
        <begin position="76"/>
        <end position="83"/>
    </location>
</feature>
<evidence type="ECO:0000256" key="1">
    <source>
        <dbReference type="PIRSR" id="PIRSR002703-1"/>
    </source>
</evidence>
<evidence type="ECO:0000313" key="3">
    <source>
        <dbReference type="EMBL" id="KAL1490627.1"/>
    </source>
</evidence>
<gene>
    <name evidence="3" type="ORF">ABEB36_013288</name>
</gene>
<keyword evidence="1" id="KW-1015">Disulfide bond</keyword>
<feature type="disulfide bond" evidence="1">
    <location>
        <begin position="149"/>
        <end position="231"/>
    </location>
</feature>
<feature type="disulfide bond" evidence="1">
    <location>
        <begin position="191"/>
        <end position="201"/>
    </location>
</feature>
<dbReference type="InterPro" id="IPR001938">
    <property type="entry name" value="Thaumatin"/>
</dbReference>
<dbReference type="Gene3D" id="2.60.110.10">
    <property type="entry name" value="Thaumatin"/>
    <property type="match status" value="1"/>
</dbReference>
<feature type="disulfide bond" evidence="1">
    <location>
        <begin position="181"/>
        <end position="190"/>
    </location>
</feature>
<comment type="caution">
    <text evidence="3">The sequence shown here is derived from an EMBL/GenBank/DDBJ whole genome shotgun (WGS) entry which is preliminary data.</text>
</comment>
<evidence type="ECO:0000256" key="2">
    <source>
        <dbReference type="SAM" id="SignalP"/>
    </source>
</evidence>
<reference evidence="3 4" key="1">
    <citation type="submission" date="2024-05" db="EMBL/GenBank/DDBJ databases">
        <title>Genetic variation in Jamaican populations of the coffee berry borer (Hypothenemus hampei).</title>
        <authorList>
            <person name="Errbii M."/>
            <person name="Myrie A."/>
        </authorList>
    </citation>
    <scope>NUCLEOTIDE SEQUENCE [LARGE SCALE GENOMIC DNA]</scope>
    <source>
        <strain evidence="3">JA-Hopewell-2020-01-JO</strain>
        <tissue evidence="3">Whole body</tissue>
    </source>
</reference>
<feature type="disulfide bond" evidence="1">
    <location>
        <begin position="162"/>
        <end position="177"/>
    </location>
</feature>
<name>A0ABD1E7I3_HYPHA</name>
<dbReference type="Pfam" id="PF00314">
    <property type="entry name" value="Thaumatin"/>
    <property type="match status" value="1"/>
</dbReference>
<proteinExistence type="predicted"/>
<keyword evidence="2" id="KW-0732">Signal</keyword>
<dbReference type="AlphaFoldDB" id="A0ABD1E7I3"/>
<dbReference type="InterPro" id="IPR037176">
    <property type="entry name" value="Osmotin/thaumatin-like_sf"/>
</dbReference>
<sequence length="244" mass="27603">MNRNILFIAFVNIPLIMGEVILEIMNREPGPIFVGIQGDPGHPHLRNGGFALVQGQTEIVKAPNNWSGKIWPRTWCDEITKECKTGDCGSKVECQGEGGKPPMIIVELSLNDWKGLDYYGISLEYGMNLRAIIEPVVEDIQQQTNRTDCKTVQCLMNINSQCWSNISFPYGGQVIGCLSACQAFDTDLFCCRGYHDRPETCKESVHSNLFKEICPDAYSYKFDSKKEVFTCKTKKYRIQFGVNY</sequence>
<dbReference type="PRINTS" id="PR00347">
    <property type="entry name" value="THAUMATIN"/>
</dbReference>
<feature type="chain" id="PRO_5044837866" evidence="2">
    <location>
        <begin position="19"/>
        <end position="244"/>
    </location>
</feature>
<dbReference type="SMART" id="SM00205">
    <property type="entry name" value="THN"/>
    <property type="match status" value="1"/>
</dbReference>
<dbReference type="PROSITE" id="PS51367">
    <property type="entry name" value="THAUMATIN_2"/>
    <property type="match status" value="1"/>
</dbReference>
<dbReference type="Proteomes" id="UP001566132">
    <property type="component" value="Unassembled WGS sequence"/>
</dbReference>
<dbReference type="EMBL" id="JBDJPC010000010">
    <property type="protein sequence ID" value="KAL1490627.1"/>
    <property type="molecule type" value="Genomic_DNA"/>
</dbReference>